<evidence type="ECO:0000256" key="1">
    <source>
        <dbReference type="ARBA" id="ARBA00004123"/>
    </source>
</evidence>
<dbReference type="GO" id="GO:0003677">
    <property type="term" value="F:DNA binding"/>
    <property type="evidence" value="ECO:0007669"/>
    <property type="project" value="UniProtKB-KW"/>
</dbReference>
<dbReference type="CDD" id="cd12148">
    <property type="entry name" value="fungal_TF_MHR"/>
    <property type="match status" value="1"/>
</dbReference>
<dbReference type="SUPFAM" id="SSF57701">
    <property type="entry name" value="Zn2/Cys6 DNA-binding domain"/>
    <property type="match status" value="1"/>
</dbReference>
<protein>
    <recommendedName>
        <fullName evidence="9">Zn(2)-C6 fungal-type domain-containing protein</fullName>
    </recommendedName>
</protein>
<evidence type="ECO:0000256" key="8">
    <source>
        <dbReference type="SAM" id="MobiDB-lite"/>
    </source>
</evidence>
<dbReference type="PANTHER" id="PTHR31313:SF4">
    <property type="entry name" value="CONIDIAL DEVELOPMENT PROTEIN FLUFFY"/>
    <property type="match status" value="1"/>
</dbReference>
<feature type="compositionally biased region" description="Polar residues" evidence="8">
    <location>
        <begin position="177"/>
        <end position="194"/>
    </location>
</feature>
<dbReference type="PROSITE" id="PS00463">
    <property type="entry name" value="ZN2_CY6_FUNGAL_1"/>
    <property type="match status" value="1"/>
</dbReference>
<keyword evidence="2" id="KW-0479">Metal-binding</keyword>
<dbReference type="KEGG" id="ptkz:JDV02_004171"/>
<keyword evidence="7" id="KW-0539">Nucleus</keyword>
<feature type="compositionally biased region" description="Polar residues" evidence="8">
    <location>
        <begin position="131"/>
        <end position="142"/>
    </location>
</feature>
<dbReference type="Pfam" id="PF00172">
    <property type="entry name" value="Zn_clus"/>
    <property type="match status" value="1"/>
</dbReference>
<sequence length="590" mass="64794">MPRRHQVRMACQRCRRKRAKCDGEDPCERCTETGFECTFDHSRRESKDDLRAEIGRLRRIIERSDALLDALSSMDDASAYQMVVQGLMDGTVTRQSIFDDLPGHLKIAGAPEPSGPPRAVASSLRCDSKDTSSVGGSSTDARSTMCPRCRCALSVTSTVADSDEFSERISEHHASADAQSESNWLATPSSTAGSVLSLPSLSREEKMQRTDPWTRTGWSAAKIKDHLEVLLTWDYLPFCLLRQDIFLQDFISGDGRYCSPALVNSLLALSTRIVGEQTPYGQQQQQQQQQEGYLANTVDSGSRSSGWSDGQALFDEAEALVSGQGQPNRLPDIQALGMLALYQVSRGREAEARELAEAFAVAITELCLREPLDAEEQDGQFALVRATTYCGAISLVRILKLMTSQPSGMRAAMMVADGVALDQPPPCANGSNEPPVISVEPRTLAGEHRSQLSSLQLIPAKIFQLTEWVYTILASSPTATEDEVVLVYHQCLNWYESFFALQTDGSNSPFVLFIHMYYQFCLLSLFRPRVGKPIEGLGVHPREICLQAAQSILGLLQSYAGLFGLHRVAPLVQYFVCASASLSLAIEEAG</sequence>
<evidence type="ECO:0000313" key="10">
    <source>
        <dbReference type="EMBL" id="UNI17857.1"/>
    </source>
</evidence>
<dbReference type="InterPro" id="IPR001138">
    <property type="entry name" value="Zn2Cys6_DnaBD"/>
</dbReference>
<feature type="region of interest" description="Disordered" evidence="8">
    <location>
        <begin position="279"/>
        <end position="303"/>
    </location>
</feature>
<organism evidence="10 11">
    <name type="scientific">Purpureocillium takamizusanense</name>
    <dbReference type="NCBI Taxonomy" id="2060973"/>
    <lineage>
        <taxon>Eukaryota</taxon>
        <taxon>Fungi</taxon>
        <taxon>Dikarya</taxon>
        <taxon>Ascomycota</taxon>
        <taxon>Pezizomycotina</taxon>
        <taxon>Sordariomycetes</taxon>
        <taxon>Hypocreomycetidae</taxon>
        <taxon>Hypocreales</taxon>
        <taxon>Ophiocordycipitaceae</taxon>
        <taxon>Purpureocillium</taxon>
    </lineage>
</organism>
<evidence type="ECO:0000256" key="3">
    <source>
        <dbReference type="ARBA" id="ARBA00022833"/>
    </source>
</evidence>
<dbReference type="CDD" id="cd00067">
    <property type="entry name" value="GAL4"/>
    <property type="match status" value="1"/>
</dbReference>
<gene>
    <name evidence="10" type="ORF">JDV02_004171</name>
</gene>
<keyword evidence="5" id="KW-0238">DNA-binding</keyword>
<dbReference type="GO" id="GO:0005634">
    <property type="term" value="C:nucleus"/>
    <property type="evidence" value="ECO:0007669"/>
    <property type="project" value="UniProtKB-SubCell"/>
</dbReference>
<proteinExistence type="predicted"/>
<evidence type="ECO:0000256" key="2">
    <source>
        <dbReference type="ARBA" id="ARBA00022723"/>
    </source>
</evidence>
<dbReference type="PROSITE" id="PS50048">
    <property type="entry name" value="ZN2_CY6_FUNGAL_2"/>
    <property type="match status" value="1"/>
</dbReference>
<dbReference type="InterPro" id="IPR036864">
    <property type="entry name" value="Zn2-C6_fun-type_DNA-bd_sf"/>
</dbReference>
<dbReference type="GO" id="GO:0000981">
    <property type="term" value="F:DNA-binding transcription factor activity, RNA polymerase II-specific"/>
    <property type="evidence" value="ECO:0007669"/>
    <property type="project" value="InterPro"/>
</dbReference>
<dbReference type="Gene3D" id="4.10.240.10">
    <property type="entry name" value="Zn(2)-C6 fungal-type DNA-binding domain"/>
    <property type="match status" value="1"/>
</dbReference>
<feature type="region of interest" description="Disordered" evidence="8">
    <location>
        <begin position="108"/>
        <end position="142"/>
    </location>
</feature>
<feature type="compositionally biased region" description="Basic and acidic residues" evidence="8">
    <location>
        <begin position="166"/>
        <end position="175"/>
    </location>
</feature>
<evidence type="ECO:0000256" key="7">
    <source>
        <dbReference type="ARBA" id="ARBA00023242"/>
    </source>
</evidence>
<dbReference type="PANTHER" id="PTHR31313">
    <property type="entry name" value="TY1 ENHANCER ACTIVATOR"/>
    <property type="match status" value="1"/>
</dbReference>
<reference evidence="10" key="1">
    <citation type="submission" date="2021-11" db="EMBL/GenBank/DDBJ databases">
        <title>Purpureocillium_takamizusanense_genome.</title>
        <authorList>
            <person name="Nguyen N.-H."/>
        </authorList>
    </citation>
    <scope>NUCLEOTIDE SEQUENCE</scope>
    <source>
        <strain evidence="10">PT3</strain>
    </source>
</reference>
<dbReference type="RefSeq" id="XP_047841338.1">
    <property type="nucleotide sequence ID" value="XM_047985361.1"/>
</dbReference>
<dbReference type="InterPro" id="IPR051615">
    <property type="entry name" value="Transcr_Regulatory_Elem"/>
</dbReference>
<evidence type="ECO:0000256" key="5">
    <source>
        <dbReference type="ARBA" id="ARBA00023125"/>
    </source>
</evidence>
<keyword evidence="6" id="KW-0804">Transcription</keyword>
<dbReference type="GeneID" id="72066126"/>
<name>A0A9Q8QFR0_9HYPO</name>
<evidence type="ECO:0000259" key="9">
    <source>
        <dbReference type="PROSITE" id="PS50048"/>
    </source>
</evidence>
<accession>A0A9Q8QFR0</accession>
<feature type="region of interest" description="Disordered" evidence="8">
    <location>
        <begin position="166"/>
        <end position="194"/>
    </location>
</feature>
<dbReference type="Proteomes" id="UP000829364">
    <property type="component" value="Chromosome 3"/>
</dbReference>
<dbReference type="OrthoDB" id="5239226at2759"/>
<dbReference type="EMBL" id="CP086356">
    <property type="protein sequence ID" value="UNI17857.1"/>
    <property type="molecule type" value="Genomic_DNA"/>
</dbReference>
<keyword evidence="11" id="KW-1185">Reference proteome</keyword>
<dbReference type="GO" id="GO:0008270">
    <property type="term" value="F:zinc ion binding"/>
    <property type="evidence" value="ECO:0007669"/>
    <property type="project" value="InterPro"/>
</dbReference>
<keyword evidence="3" id="KW-0862">Zinc</keyword>
<evidence type="ECO:0000313" key="11">
    <source>
        <dbReference type="Proteomes" id="UP000829364"/>
    </source>
</evidence>
<keyword evidence="4" id="KW-0805">Transcription regulation</keyword>
<evidence type="ECO:0000256" key="4">
    <source>
        <dbReference type="ARBA" id="ARBA00023015"/>
    </source>
</evidence>
<dbReference type="AlphaFoldDB" id="A0A9Q8QFR0"/>
<evidence type="ECO:0000256" key="6">
    <source>
        <dbReference type="ARBA" id="ARBA00023163"/>
    </source>
</evidence>
<feature type="domain" description="Zn(2)-C6 fungal-type" evidence="9">
    <location>
        <begin position="10"/>
        <end position="39"/>
    </location>
</feature>
<dbReference type="SMART" id="SM00066">
    <property type="entry name" value="GAL4"/>
    <property type="match status" value="1"/>
</dbReference>
<comment type="subcellular location">
    <subcellularLocation>
        <location evidence="1">Nucleus</location>
    </subcellularLocation>
</comment>